<feature type="domain" description="Glycolipid transfer protein" evidence="2">
    <location>
        <begin position="26"/>
        <end position="169"/>
    </location>
</feature>
<dbReference type="GO" id="GO:0005829">
    <property type="term" value="C:cytosol"/>
    <property type="evidence" value="ECO:0007669"/>
    <property type="project" value="TreeGrafter"/>
</dbReference>
<evidence type="ECO:0000313" key="4">
    <source>
        <dbReference type="Proteomes" id="UP000037460"/>
    </source>
</evidence>
<dbReference type="GO" id="GO:1902388">
    <property type="term" value="F:ceramide 1-phosphate transfer activity"/>
    <property type="evidence" value="ECO:0007669"/>
    <property type="project" value="TreeGrafter"/>
</dbReference>
<dbReference type="GO" id="GO:0016020">
    <property type="term" value="C:membrane"/>
    <property type="evidence" value="ECO:0007669"/>
    <property type="project" value="TreeGrafter"/>
</dbReference>
<dbReference type="SUPFAM" id="SSF110004">
    <property type="entry name" value="Glycolipid transfer protein, GLTP"/>
    <property type="match status" value="1"/>
</dbReference>
<proteinExistence type="predicted"/>
<organism evidence="3 4">
    <name type="scientific">Chrysochromulina tobinii</name>
    <dbReference type="NCBI Taxonomy" id="1460289"/>
    <lineage>
        <taxon>Eukaryota</taxon>
        <taxon>Haptista</taxon>
        <taxon>Haptophyta</taxon>
        <taxon>Prymnesiophyceae</taxon>
        <taxon>Prymnesiales</taxon>
        <taxon>Chrysochromulinaceae</taxon>
        <taxon>Chrysochromulina</taxon>
    </lineage>
</organism>
<dbReference type="Gene3D" id="1.10.3520.10">
    <property type="entry name" value="Glycolipid transfer protein"/>
    <property type="match status" value="1"/>
</dbReference>
<keyword evidence="4" id="KW-1185">Reference proteome</keyword>
<dbReference type="PANTHER" id="PTHR10219">
    <property type="entry name" value="GLYCOLIPID TRANSFER PROTEIN-RELATED"/>
    <property type="match status" value="1"/>
</dbReference>
<dbReference type="AlphaFoldDB" id="A0A0M0K7B3"/>
<gene>
    <name evidence="3" type="ORF">Ctob_014465</name>
</gene>
<dbReference type="InterPro" id="IPR014830">
    <property type="entry name" value="Glycolipid_transfer_prot_dom"/>
</dbReference>
<reference evidence="4" key="1">
    <citation type="journal article" date="2015" name="PLoS Genet.">
        <title>Genome Sequence and Transcriptome Analyses of Chrysochromulina tobin: Metabolic Tools for Enhanced Algal Fitness in the Prominent Order Prymnesiales (Haptophyceae).</title>
        <authorList>
            <person name="Hovde B.T."/>
            <person name="Deodato C.R."/>
            <person name="Hunsperger H.M."/>
            <person name="Ryken S.A."/>
            <person name="Yost W."/>
            <person name="Jha R.K."/>
            <person name="Patterson J."/>
            <person name="Monnat R.J. Jr."/>
            <person name="Barlow S.B."/>
            <person name="Starkenburg S.R."/>
            <person name="Cattolico R.A."/>
        </authorList>
    </citation>
    <scope>NUCLEOTIDE SEQUENCE</scope>
    <source>
        <strain evidence="4">CCMP291</strain>
    </source>
</reference>
<sequence length="207" mass="21984">MPGWLQDSKVLEKFEPSLGKKEEADAKQFAEASLALISVFDLITGMGMASADMSGNANTLLKAANANPGSTLKSLIDAECAGKDAAALKKIAGDGKTVSCALLWLARALNFIIKMLEELIANPGKKLSDCVLAGYEVSLKPHHGMMIRTTFSVGVKAAPYRDAFVAKLGPSEEEVFGAIKGKQADMSELVKSVQGYLKTKDPTIFAD</sequence>
<name>A0A0M0K7B3_9EUKA</name>
<dbReference type="GO" id="GO:1902387">
    <property type="term" value="F:ceramide 1-phosphate binding"/>
    <property type="evidence" value="ECO:0007669"/>
    <property type="project" value="TreeGrafter"/>
</dbReference>
<dbReference type="OrthoDB" id="205255at2759"/>
<accession>A0A0M0K7B3</accession>
<keyword evidence="1" id="KW-0813">Transport</keyword>
<dbReference type="PANTHER" id="PTHR10219:SF25">
    <property type="entry name" value="PLECKSTRIN HOMOLOGY DOMAIN-CONTAINING FAMILY A MEMBER 8"/>
    <property type="match status" value="1"/>
</dbReference>
<dbReference type="InterPro" id="IPR036497">
    <property type="entry name" value="GLTP_sf"/>
</dbReference>
<evidence type="ECO:0000259" key="2">
    <source>
        <dbReference type="Pfam" id="PF08718"/>
    </source>
</evidence>
<dbReference type="EMBL" id="JWZX01001213">
    <property type="protein sequence ID" value="KOO34457.1"/>
    <property type="molecule type" value="Genomic_DNA"/>
</dbReference>
<evidence type="ECO:0000313" key="3">
    <source>
        <dbReference type="EMBL" id="KOO34457.1"/>
    </source>
</evidence>
<comment type="caution">
    <text evidence="3">The sequence shown here is derived from an EMBL/GenBank/DDBJ whole genome shotgun (WGS) entry which is preliminary data.</text>
</comment>
<evidence type="ECO:0000256" key="1">
    <source>
        <dbReference type="ARBA" id="ARBA00022448"/>
    </source>
</evidence>
<dbReference type="Pfam" id="PF08718">
    <property type="entry name" value="GLTP"/>
    <property type="match status" value="1"/>
</dbReference>
<dbReference type="Proteomes" id="UP000037460">
    <property type="component" value="Unassembled WGS sequence"/>
</dbReference>
<protein>
    <submittedName>
        <fullName evidence="3">Glycolipid transfer protein</fullName>
    </submittedName>
</protein>